<dbReference type="InterPro" id="IPR049285">
    <property type="entry name" value="DUF4931_C"/>
</dbReference>
<feature type="domain" description="DUF4931" evidence="2">
    <location>
        <begin position="137"/>
        <end position="254"/>
    </location>
</feature>
<feature type="domain" description="DUF4931" evidence="1">
    <location>
        <begin position="7"/>
        <end position="131"/>
    </location>
</feature>
<evidence type="ECO:0000313" key="5">
    <source>
        <dbReference type="Proteomes" id="UP000037269"/>
    </source>
</evidence>
<name>A0A0D1Y308_ANEMI</name>
<dbReference type="GeneID" id="42306269"/>
<protein>
    <recommendedName>
        <fullName evidence="7">Galactose-1-phosphate uridylyltransferase</fullName>
    </recommendedName>
</protein>
<keyword evidence="5" id="KW-1185">Reference proteome</keyword>
<proteinExistence type="predicted"/>
<dbReference type="Gene3D" id="3.30.428.10">
    <property type="entry name" value="HIT-like"/>
    <property type="match status" value="1"/>
</dbReference>
<evidence type="ECO:0000259" key="1">
    <source>
        <dbReference type="Pfam" id="PF16285"/>
    </source>
</evidence>
<accession>A0A0D1Y308</accession>
<evidence type="ECO:0000313" key="4">
    <source>
        <dbReference type="EMBL" id="SDI21684.1"/>
    </source>
</evidence>
<dbReference type="EMBL" id="LGUG01000004">
    <property type="protein sequence ID" value="KON96410.1"/>
    <property type="molecule type" value="Genomic_DNA"/>
</dbReference>
<evidence type="ECO:0000313" key="6">
    <source>
        <dbReference type="Proteomes" id="UP000182836"/>
    </source>
</evidence>
<evidence type="ECO:0008006" key="7">
    <source>
        <dbReference type="Google" id="ProtNLM"/>
    </source>
</evidence>
<dbReference type="SUPFAM" id="SSF54197">
    <property type="entry name" value="HIT-like"/>
    <property type="match status" value="1"/>
</dbReference>
<dbReference type="Proteomes" id="UP000037269">
    <property type="component" value="Unassembled WGS sequence"/>
</dbReference>
<reference evidence="4 6" key="2">
    <citation type="submission" date="2016-10" db="EMBL/GenBank/DDBJ databases">
        <authorList>
            <person name="de Groot N.N."/>
        </authorList>
    </citation>
    <scope>NUCLEOTIDE SEQUENCE [LARGE SCALE GENOMIC DNA]</scope>
    <source>
        <strain evidence="4 6">DSM 2895</strain>
    </source>
</reference>
<reference evidence="3 5" key="1">
    <citation type="submission" date="2015-07" db="EMBL/GenBank/DDBJ databases">
        <title>Fjat-14205 dsm 2895.</title>
        <authorList>
            <person name="Liu B."/>
            <person name="Wang J."/>
            <person name="Zhu Y."/>
            <person name="Liu G."/>
            <person name="Chen Q."/>
            <person name="Chen Z."/>
            <person name="Lan J."/>
            <person name="Che J."/>
            <person name="Ge C."/>
            <person name="Shi H."/>
            <person name="Pan Z."/>
            <person name="Liu X."/>
        </authorList>
    </citation>
    <scope>NUCLEOTIDE SEQUENCE [LARGE SCALE GENOMIC DNA]</scope>
    <source>
        <strain evidence="3 5">DSM 2895</strain>
    </source>
</reference>
<evidence type="ECO:0000259" key="2">
    <source>
        <dbReference type="Pfam" id="PF20956"/>
    </source>
</evidence>
<dbReference type="Pfam" id="PF20956">
    <property type="entry name" value="DUF4931_C"/>
    <property type="match status" value="1"/>
</dbReference>
<dbReference type="RefSeq" id="WP_043064093.1">
    <property type="nucleotide sequence ID" value="NZ_BJOA01000011.1"/>
</dbReference>
<dbReference type="InterPro" id="IPR046322">
    <property type="entry name" value="DUF4931"/>
</dbReference>
<dbReference type="Proteomes" id="UP000182836">
    <property type="component" value="Unassembled WGS sequence"/>
</dbReference>
<sequence>MYTYMNFQTNIARTKPSTLHNKEDSCPFCDRETIFKEGVVISQDGPFLLIENKFQTLERAYQMVLVETETCQDDLSTYDKSHLHALFDFAMRNWETLESSKKYRSVIFFKNHGVHSGGSIYHAHMQMVGLYDADYREHLHPEQFSGLVIDRTPGVEFNLSTRPRGGFTEFNVVLSDRNALHKMAKYVQIAVHFLLTHMNKRYKSYNIFFYEYKGNIIAKIVLRAPGSPYLMGYSIIQVPNNLAETVQRIQSLYFSEAASM</sequence>
<evidence type="ECO:0000313" key="3">
    <source>
        <dbReference type="EMBL" id="KON96410.1"/>
    </source>
</evidence>
<gene>
    <name evidence="3" type="ORF">AF333_13915</name>
    <name evidence="4" type="ORF">SAMN04487909_102150</name>
</gene>
<dbReference type="AlphaFoldDB" id="A0A0D1Y308"/>
<dbReference type="STRING" id="47500.AF333_13915"/>
<organism evidence="3 5">
    <name type="scientific">Aneurinibacillus migulanus</name>
    <name type="common">Bacillus migulanus</name>
    <dbReference type="NCBI Taxonomy" id="47500"/>
    <lineage>
        <taxon>Bacteria</taxon>
        <taxon>Bacillati</taxon>
        <taxon>Bacillota</taxon>
        <taxon>Bacilli</taxon>
        <taxon>Bacillales</taxon>
        <taxon>Paenibacillaceae</taxon>
        <taxon>Aneurinibacillus group</taxon>
        <taxon>Aneurinibacillus</taxon>
    </lineage>
</organism>
<dbReference type="OrthoDB" id="1803128at2"/>
<dbReference type="InterPro" id="IPR036265">
    <property type="entry name" value="HIT-like_sf"/>
</dbReference>
<dbReference type="Pfam" id="PF16285">
    <property type="entry name" value="DUF4931_N"/>
    <property type="match status" value="1"/>
</dbReference>
<dbReference type="PATRIC" id="fig|47500.8.peg.1560"/>
<dbReference type="EMBL" id="FNED01000002">
    <property type="protein sequence ID" value="SDI21684.1"/>
    <property type="molecule type" value="Genomic_DNA"/>
</dbReference>